<evidence type="ECO:0008006" key="4">
    <source>
        <dbReference type="Google" id="ProtNLM"/>
    </source>
</evidence>
<organism evidence="2 3">
    <name type="scientific">Trichophyton violaceum</name>
    <dbReference type="NCBI Taxonomy" id="34388"/>
    <lineage>
        <taxon>Eukaryota</taxon>
        <taxon>Fungi</taxon>
        <taxon>Dikarya</taxon>
        <taxon>Ascomycota</taxon>
        <taxon>Pezizomycotina</taxon>
        <taxon>Eurotiomycetes</taxon>
        <taxon>Eurotiomycetidae</taxon>
        <taxon>Onygenales</taxon>
        <taxon>Arthrodermataceae</taxon>
        <taxon>Trichophyton</taxon>
    </lineage>
</organism>
<keyword evidence="3" id="KW-1185">Reference proteome</keyword>
<comment type="caution">
    <text evidence="2">The sequence shown here is derived from an EMBL/GenBank/DDBJ whole genome shotgun (WGS) entry which is preliminary data.</text>
</comment>
<accession>A0A178FSS8</accession>
<dbReference type="Gene3D" id="3.30.70.330">
    <property type="match status" value="2"/>
</dbReference>
<proteinExistence type="predicted"/>
<dbReference type="AlphaFoldDB" id="A0A178FSS8"/>
<dbReference type="Proteomes" id="UP000243519">
    <property type="component" value="Unassembled WGS sequence"/>
</dbReference>
<evidence type="ECO:0000256" key="1">
    <source>
        <dbReference type="SAM" id="MobiDB-lite"/>
    </source>
</evidence>
<dbReference type="InterPro" id="IPR012677">
    <property type="entry name" value="Nucleotide-bd_a/b_plait_sf"/>
</dbReference>
<evidence type="ECO:0000313" key="3">
    <source>
        <dbReference type="Proteomes" id="UP000243519"/>
    </source>
</evidence>
<evidence type="ECO:0000313" key="2">
    <source>
        <dbReference type="EMBL" id="OAL74966.1"/>
    </source>
</evidence>
<dbReference type="SUPFAM" id="SSF54928">
    <property type="entry name" value="RNA-binding domain, RBD"/>
    <property type="match status" value="1"/>
</dbReference>
<feature type="compositionally biased region" description="Polar residues" evidence="1">
    <location>
        <begin position="97"/>
        <end position="124"/>
    </location>
</feature>
<feature type="compositionally biased region" description="Polar residues" evidence="1">
    <location>
        <begin position="194"/>
        <end position="206"/>
    </location>
</feature>
<feature type="region of interest" description="Disordered" evidence="1">
    <location>
        <begin position="405"/>
        <end position="434"/>
    </location>
</feature>
<feature type="compositionally biased region" description="Acidic residues" evidence="1">
    <location>
        <begin position="405"/>
        <end position="416"/>
    </location>
</feature>
<dbReference type="EMBL" id="LHPN01000001">
    <property type="protein sequence ID" value="OAL74966.1"/>
    <property type="molecule type" value="Genomic_DNA"/>
</dbReference>
<feature type="compositionally biased region" description="Basic and acidic residues" evidence="1">
    <location>
        <begin position="164"/>
        <end position="181"/>
    </location>
</feature>
<feature type="region of interest" description="Disordered" evidence="1">
    <location>
        <begin position="95"/>
        <end position="206"/>
    </location>
</feature>
<dbReference type="OrthoDB" id="2935572at2759"/>
<reference evidence="2 3" key="1">
    <citation type="submission" date="2016-05" db="EMBL/GenBank/DDBJ databases">
        <title>Genome sequencing of Trichophyton violaceum CMCC(F)T3l isolated from hair.</title>
        <authorList>
            <person name="Zhan P."/>
            <person name="Tao Y."/>
            <person name="Liu W."/>
        </authorList>
    </citation>
    <scope>NUCLEOTIDE SEQUENCE [LARGE SCALE GENOMIC DNA]</scope>
    <source>
        <strain evidence="3">CMCC(F)T3l</strain>
    </source>
</reference>
<dbReference type="GO" id="GO:0003676">
    <property type="term" value="F:nucleic acid binding"/>
    <property type="evidence" value="ECO:0007669"/>
    <property type="project" value="InterPro"/>
</dbReference>
<sequence>MASYVTIEKQYFQTLLRRADCVRITLLSVNKMKPRNASSSGFDTPADIHTVTILKSDHDDMIRRCREYENLKRALFQGGVEQSSIETLIKDPAGYQAESNTNGGQFYEGSTQVTRRPTQLTDSPESAYKYAGPPASGSGSGTHQTTYSERPAKTHTESSTNHYYHNDGDSLSSDDRSEIPIHGETSGVLHDSPKQSVNGSDNRTVSIKNVPDRATHRDITAAVRGGALVDVFLRSRDHMASVSFADTKAAQDFYNYAKRCNLCILDRPVDVSWAERQYSLSSYLASQMTNGASRNLIIRGVHPNVTEATIREDMKHIHNLIIVSLSFNHGNVYISTNSVQKATFARNCMMSRMPYRIMRIEYYHDECADPLPKIKEVHARGPSRPTAKPLNPMANRFQMLHLDDSEEESDNQDEMEGNGPLGDRISWRNNTIAV</sequence>
<gene>
    <name evidence="2" type="ORF">A7D00_0564</name>
</gene>
<dbReference type="InterPro" id="IPR035979">
    <property type="entry name" value="RBD_domain_sf"/>
</dbReference>
<name>A0A178FSS8_TRIVO</name>
<dbReference type="CDD" id="cd12261">
    <property type="entry name" value="RRM1_3_MRN1"/>
    <property type="match status" value="1"/>
</dbReference>
<protein>
    <recommendedName>
        <fullName evidence="4">RRM domain-containing protein</fullName>
    </recommendedName>
</protein>